<protein>
    <submittedName>
        <fullName evidence="1">Gluconate 2-dehydrogenase subunit 3 family protein</fullName>
        <ecNumber evidence="1">1.-.-.-</ecNumber>
    </submittedName>
</protein>
<evidence type="ECO:0000313" key="1">
    <source>
        <dbReference type="EMBL" id="MFC4312025.1"/>
    </source>
</evidence>
<dbReference type="EC" id="1.-.-.-" evidence="1"/>
<gene>
    <name evidence="1" type="ORF">ACFPN2_23285</name>
</gene>
<dbReference type="Pfam" id="PF13618">
    <property type="entry name" value="Gluconate_2-dh3"/>
    <property type="match status" value="1"/>
</dbReference>
<keyword evidence="2" id="KW-1185">Reference proteome</keyword>
<evidence type="ECO:0000313" key="2">
    <source>
        <dbReference type="Proteomes" id="UP001595904"/>
    </source>
</evidence>
<dbReference type="InterPro" id="IPR027056">
    <property type="entry name" value="Gluconate_2DH_su3"/>
</dbReference>
<dbReference type="PROSITE" id="PS51318">
    <property type="entry name" value="TAT"/>
    <property type="match status" value="1"/>
</dbReference>
<accession>A0ABV8SY49</accession>
<dbReference type="EMBL" id="JBHSDU010000014">
    <property type="protein sequence ID" value="MFC4312025.1"/>
    <property type="molecule type" value="Genomic_DNA"/>
</dbReference>
<name>A0ABV8SY49_9GAMM</name>
<organism evidence="1 2">
    <name type="scientific">Steroidobacter flavus</name>
    <dbReference type="NCBI Taxonomy" id="1842136"/>
    <lineage>
        <taxon>Bacteria</taxon>
        <taxon>Pseudomonadati</taxon>
        <taxon>Pseudomonadota</taxon>
        <taxon>Gammaproteobacteria</taxon>
        <taxon>Steroidobacterales</taxon>
        <taxon>Steroidobacteraceae</taxon>
        <taxon>Steroidobacter</taxon>
    </lineage>
</organism>
<dbReference type="InterPro" id="IPR006311">
    <property type="entry name" value="TAT_signal"/>
</dbReference>
<keyword evidence="1" id="KW-0560">Oxidoreductase</keyword>
<dbReference type="GO" id="GO:0016491">
    <property type="term" value="F:oxidoreductase activity"/>
    <property type="evidence" value="ECO:0007669"/>
    <property type="project" value="UniProtKB-KW"/>
</dbReference>
<reference evidence="2" key="1">
    <citation type="journal article" date="2019" name="Int. J. Syst. Evol. Microbiol.">
        <title>The Global Catalogue of Microorganisms (GCM) 10K type strain sequencing project: providing services to taxonomists for standard genome sequencing and annotation.</title>
        <authorList>
            <consortium name="The Broad Institute Genomics Platform"/>
            <consortium name="The Broad Institute Genome Sequencing Center for Infectious Disease"/>
            <person name="Wu L."/>
            <person name="Ma J."/>
        </authorList>
    </citation>
    <scope>NUCLEOTIDE SEQUENCE [LARGE SCALE GENOMIC DNA]</scope>
    <source>
        <strain evidence="2">CGMCC 1.10759</strain>
    </source>
</reference>
<dbReference type="RefSeq" id="WP_380601073.1">
    <property type="nucleotide sequence ID" value="NZ_JBHSDU010000014.1"/>
</dbReference>
<proteinExistence type="predicted"/>
<sequence>MAGISGMDRRELLQRALLLVGASLLPLGDQAHADSTPAKTRIGPRELALITAVADTIIPKTDTPGAVEAGVPQTFAAMLGTWASPARRADLIEAFDKIDQLAKQKRGRSFTELTPGERHELLAAHDAAALQPAQNNSSPLIPKYADPAYAKLKELIVMLFYLSESALTHELVYEHTPGAWRPSVPVTPETRNVGGLSSL</sequence>
<dbReference type="Proteomes" id="UP001595904">
    <property type="component" value="Unassembled WGS sequence"/>
</dbReference>
<comment type="caution">
    <text evidence="1">The sequence shown here is derived from an EMBL/GenBank/DDBJ whole genome shotgun (WGS) entry which is preliminary data.</text>
</comment>